<gene>
    <name evidence="1" type="ORF">ACFFIP_01745</name>
</gene>
<organism evidence="1 2">
    <name type="scientific">Fontibacter flavus</name>
    <dbReference type="NCBI Taxonomy" id="654838"/>
    <lineage>
        <taxon>Bacteria</taxon>
        <taxon>Pseudomonadati</taxon>
        <taxon>Bacteroidota</taxon>
        <taxon>Cytophagia</taxon>
        <taxon>Cytophagales</taxon>
        <taxon>Cyclobacteriaceae</taxon>
        <taxon>Fontibacter</taxon>
    </lineage>
</organism>
<dbReference type="EMBL" id="JBHLWI010000003">
    <property type="protein sequence ID" value="MFC0261387.1"/>
    <property type="molecule type" value="Genomic_DNA"/>
</dbReference>
<name>A0ABV6FP21_9BACT</name>
<comment type="caution">
    <text evidence="1">The sequence shown here is derived from an EMBL/GenBank/DDBJ whole genome shotgun (WGS) entry which is preliminary data.</text>
</comment>
<evidence type="ECO:0000313" key="2">
    <source>
        <dbReference type="Proteomes" id="UP001589797"/>
    </source>
</evidence>
<accession>A0ABV6FP21</accession>
<dbReference type="RefSeq" id="WP_382385837.1">
    <property type="nucleotide sequence ID" value="NZ_JBHLWI010000003.1"/>
</dbReference>
<sequence>MVRIDKVMTSEKELELWVKHLKPVQGQGAEELRKAILKCYDEAVTNGLIEEWKVLVLKRNFE</sequence>
<proteinExistence type="predicted"/>
<reference evidence="1 2" key="1">
    <citation type="submission" date="2024-09" db="EMBL/GenBank/DDBJ databases">
        <authorList>
            <person name="Sun Q."/>
            <person name="Mori K."/>
        </authorList>
    </citation>
    <scope>NUCLEOTIDE SEQUENCE [LARGE SCALE GENOMIC DNA]</scope>
    <source>
        <strain evidence="1 2">CCM 7650</strain>
    </source>
</reference>
<evidence type="ECO:0008006" key="3">
    <source>
        <dbReference type="Google" id="ProtNLM"/>
    </source>
</evidence>
<keyword evidence="2" id="KW-1185">Reference proteome</keyword>
<evidence type="ECO:0000313" key="1">
    <source>
        <dbReference type="EMBL" id="MFC0261387.1"/>
    </source>
</evidence>
<dbReference type="Proteomes" id="UP001589797">
    <property type="component" value="Unassembled WGS sequence"/>
</dbReference>
<protein>
    <recommendedName>
        <fullName evidence="3">PH domain-containing protein</fullName>
    </recommendedName>
</protein>